<evidence type="ECO:0000313" key="2">
    <source>
        <dbReference type="EMBL" id="TDO33480.1"/>
    </source>
</evidence>
<feature type="region of interest" description="Disordered" evidence="1">
    <location>
        <begin position="90"/>
        <end position="113"/>
    </location>
</feature>
<reference evidence="2 3" key="1">
    <citation type="submission" date="2019-03" db="EMBL/GenBank/DDBJ databases">
        <title>Genomic Encyclopedia of Type Strains, Phase III (KMG-III): the genomes of soil and plant-associated and newly described type strains.</title>
        <authorList>
            <person name="Whitman W."/>
        </authorList>
    </citation>
    <scope>NUCLEOTIDE SEQUENCE [LARGE SCALE GENOMIC DNA]</scope>
    <source>
        <strain evidence="2 3">VKM Ac-2527</strain>
    </source>
</reference>
<dbReference type="Proteomes" id="UP000295388">
    <property type="component" value="Unassembled WGS sequence"/>
</dbReference>
<dbReference type="EMBL" id="SNWQ01000032">
    <property type="protein sequence ID" value="TDO33480.1"/>
    <property type="molecule type" value="Genomic_DNA"/>
</dbReference>
<accession>A0A4R6JCH2</accession>
<sequence length="113" mass="12208">MDVHGDKAQRELPEVDPGLAAAALVVYAHRHEVVHLLYAAVDEADAVHRIAQLLRIDESTVGRVLLQPLRWMLPQFRDELAALAGRSAAEPQPAVPAVLPESAPPEPVGLTTD</sequence>
<dbReference type="OrthoDB" id="3831039at2"/>
<evidence type="ECO:0000256" key="1">
    <source>
        <dbReference type="SAM" id="MobiDB-lite"/>
    </source>
</evidence>
<evidence type="ECO:0000313" key="3">
    <source>
        <dbReference type="Proteomes" id="UP000295388"/>
    </source>
</evidence>
<comment type="caution">
    <text evidence="2">The sequence shown here is derived from an EMBL/GenBank/DDBJ whole genome shotgun (WGS) entry which is preliminary data.</text>
</comment>
<protein>
    <submittedName>
        <fullName evidence="2">Uncharacterized protein</fullName>
    </submittedName>
</protein>
<keyword evidence="3" id="KW-1185">Reference proteome</keyword>
<dbReference type="RefSeq" id="WP_133805270.1">
    <property type="nucleotide sequence ID" value="NZ_SNWQ01000032.1"/>
</dbReference>
<proteinExistence type="predicted"/>
<organism evidence="2 3">
    <name type="scientific">Kribbella caucasensis</name>
    <dbReference type="NCBI Taxonomy" id="2512215"/>
    <lineage>
        <taxon>Bacteria</taxon>
        <taxon>Bacillati</taxon>
        <taxon>Actinomycetota</taxon>
        <taxon>Actinomycetes</taxon>
        <taxon>Propionibacteriales</taxon>
        <taxon>Kribbellaceae</taxon>
        <taxon>Kribbella</taxon>
    </lineage>
</organism>
<dbReference type="AlphaFoldDB" id="A0A4R6JCH2"/>
<gene>
    <name evidence="2" type="ORF">EV643_13215</name>
</gene>
<name>A0A4R6JCH2_9ACTN</name>